<gene>
    <name evidence="2" type="ORF">GXW98_04015</name>
</gene>
<name>A0A971CYP9_9BIFI</name>
<organism evidence="2 3">
    <name type="scientific">Bifidobacterium crudilactis</name>
    <dbReference type="NCBI Taxonomy" id="327277"/>
    <lineage>
        <taxon>Bacteria</taxon>
        <taxon>Bacillati</taxon>
        <taxon>Actinomycetota</taxon>
        <taxon>Actinomycetes</taxon>
        <taxon>Bifidobacteriales</taxon>
        <taxon>Bifidobacteriaceae</taxon>
        <taxon>Bifidobacterium</taxon>
    </lineage>
</organism>
<dbReference type="SUPFAM" id="SSF51261">
    <property type="entry name" value="Duplicated hybrid motif"/>
    <property type="match status" value="1"/>
</dbReference>
<reference evidence="2" key="2">
    <citation type="submission" date="2020-01" db="EMBL/GenBank/DDBJ databases">
        <authorList>
            <person name="Campanaro S."/>
        </authorList>
    </citation>
    <scope>NUCLEOTIDE SEQUENCE</scope>
    <source>
        <strain evidence="2">AS01afH2WH_6</strain>
    </source>
</reference>
<dbReference type="InterPro" id="IPR011055">
    <property type="entry name" value="Dup_hybrid_motif"/>
</dbReference>
<feature type="domain" description="M23ase beta-sheet core" evidence="1">
    <location>
        <begin position="121"/>
        <end position="208"/>
    </location>
</feature>
<accession>A0A971CYP9</accession>
<dbReference type="InterPro" id="IPR016047">
    <property type="entry name" value="M23ase_b-sheet_dom"/>
</dbReference>
<dbReference type="EMBL" id="JAAXZR010000017">
    <property type="protein sequence ID" value="NLT79438.1"/>
    <property type="molecule type" value="Genomic_DNA"/>
</dbReference>
<evidence type="ECO:0000313" key="3">
    <source>
        <dbReference type="Proteomes" id="UP000767327"/>
    </source>
</evidence>
<proteinExistence type="predicted"/>
<sequence length="228" mass="24947">MRFRHEAHMQFRHAAVHPMCVTLIVVSWLFVVAATAFIGPTAEAVSTVATAKPSAAQFVSRLQRREVICAQSASPWSSATRMTHLALSDALDPCESEMSRPLEYWEVTNSFAAPAQPWLSGHRGLDLRASEGDAVLAPQTAVISFAGKVAGKDVVSLRSGNWLHSFEPVTTDKAPGELVEQSLPFAVVGGNSDHCETQCLHWGVRDAANEYRNPETLLRARRVTLKAW</sequence>
<comment type="caution">
    <text evidence="2">The sequence shown here is derived from an EMBL/GenBank/DDBJ whole genome shotgun (WGS) entry which is preliminary data.</text>
</comment>
<dbReference type="Pfam" id="PF01551">
    <property type="entry name" value="Peptidase_M23"/>
    <property type="match status" value="1"/>
</dbReference>
<evidence type="ECO:0000313" key="2">
    <source>
        <dbReference type="EMBL" id="NLT79438.1"/>
    </source>
</evidence>
<protein>
    <submittedName>
        <fullName evidence="2">M23 family metallopeptidase</fullName>
    </submittedName>
</protein>
<dbReference type="RefSeq" id="WP_273173257.1">
    <property type="nucleotide sequence ID" value="NZ_JAAXZR010000017.1"/>
</dbReference>
<dbReference type="AlphaFoldDB" id="A0A971CYP9"/>
<dbReference type="Gene3D" id="2.70.70.10">
    <property type="entry name" value="Glucose Permease (Domain IIA)"/>
    <property type="match status" value="1"/>
</dbReference>
<reference evidence="2" key="1">
    <citation type="journal article" date="2020" name="Biotechnol. Biofuels">
        <title>New insights from the biogas microbiome by comprehensive genome-resolved metagenomics of nearly 1600 species originating from multiple anaerobic digesters.</title>
        <authorList>
            <person name="Campanaro S."/>
            <person name="Treu L."/>
            <person name="Rodriguez-R L.M."/>
            <person name="Kovalovszki A."/>
            <person name="Ziels R.M."/>
            <person name="Maus I."/>
            <person name="Zhu X."/>
            <person name="Kougias P.G."/>
            <person name="Basile A."/>
            <person name="Luo G."/>
            <person name="Schluter A."/>
            <person name="Konstantinidis K.T."/>
            <person name="Angelidaki I."/>
        </authorList>
    </citation>
    <scope>NUCLEOTIDE SEQUENCE</scope>
    <source>
        <strain evidence="2">AS01afH2WH_6</strain>
    </source>
</reference>
<evidence type="ECO:0000259" key="1">
    <source>
        <dbReference type="Pfam" id="PF01551"/>
    </source>
</evidence>
<dbReference type="Proteomes" id="UP000767327">
    <property type="component" value="Unassembled WGS sequence"/>
</dbReference>